<dbReference type="AlphaFoldDB" id="A0A9D1FBU6"/>
<reference evidence="2" key="2">
    <citation type="journal article" date="2021" name="PeerJ">
        <title>Extensive microbial diversity within the chicken gut microbiome revealed by metagenomics and culture.</title>
        <authorList>
            <person name="Gilroy R."/>
            <person name="Ravi A."/>
            <person name="Getino M."/>
            <person name="Pursley I."/>
            <person name="Horton D.L."/>
            <person name="Alikhan N.F."/>
            <person name="Baker D."/>
            <person name="Gharbi K."/>
            <person name="Hall N."/>
            <person name="Watson M."/>
            <person name="Adriaenssens E.M."/>
            <person name="Foster-Nyarko E."/>
            <person name="Jarju S."/>
            <person name="Secka A."/>
            <person name="Antonio M."/>
            <person name="Oren A."/>
            <person name="Chaudhuri R.R."/>
            <person name="La Ragione R."/>
            <person name="Hildebrand F."/>
            <person name="Pallen M.J."/>
        </authorList>
    </citation>
    <scope>NUCLEOTIDE SEQUENCE</scope>
    <source>
        <strain evidence="2">ChiHjej10B9-9673</strain>
    </source>
</reference>
<evidence type="ECO:0000313" key="2">
    <source>
        <dbReference type="EMBL" id="HIS66147.1"/>
    </source>
</evidence>
<evidence type="ECO:0000256" key="1">
    <source>
        <dbReference type="SAM" id="Phobius"/>
    </source>
</evidence>
<keyword evidence="1" id="KW-0812">Transmembrane</keyword>
<sequence>MKDKLHEKLIAMGDLEGKRFEDFTAACGEPKEVRDFTFSDIGPGRRATWSDGLFTVTMNFSADGEFHGVDKATHKGPWITIIAVTVIIIAAIFIGSAFLRAHNASEPSASAIGWAESAGALYDI</sequence>
<protein>
    <submittedName>
        <fullName evidence="2">Uncharacterized protein</fullName>
    </submittedName>
</protein>
<organism evidence="2 3">
    <name type="scientific">Candidatus Scatomorpha merdipullorum</name>
    <dbReference type="NCBI Taxonomy" id="2840927"/>
    <lineage>
        <taxon>Bacteria</taxon>
        <taxon>Bacillati</taxon>
        <taxon>Bacillota</taxon>
        <taxon>Clostridia</taxon>
        <taxon>Eubacteriales</taxon>
        <taxon>Candidatus Scatomorpha</taxon>
    </lineage>
</organism>
<name>A0A9D1FBU6_9FIRM</name>
<comment type="caution">
    <text evidence="2">The sequence shown here is derived from an EMBL/GenBank/DDBJ whole genome shotgun (WGS) entry which is preliminary data.</text>
</comment>
<evidence type="ECO:0000313" key="3">
    <source>
        <dbReference type="Proteomes" id="UP000824001"/>
    </source>
</evidence>
<keyword evidence="1" id="KW-1133">Transmembrane helix</keyword>
<reference evidence="2" key="1">
    <citation type="submission" date="2020-10" db="EMBL/GenBank/DDBJ databases">
        <authorList>
            <person name="Gilroy R."/>
        </authorList>
    </citation>
    <scope>NUCLEOTIDE SEQUENCE</scope>
    <source>
        <strain evidence="2">ChiHjej10B9-9673</strain>
    </source>
</reference>
<keyword evidence="1" id="KW-0472">Membrane</keyword>
<proteinExistence type="predicted"/>
<dbReference type="EMBL" id="DVJK01000036">
    <property type="protein sequence ID" value="HIS66147.1"/>
    <property type="molecule type" value="Genomic_DNA"/>
</dbReference>
<gene>
    <name evidence="2" type="ORF">IAC18_01155</name>
</gene>
<dbReference type="Proteomes" id="UP000824001">
    <property type="component" value="Unassembled WGS sequence"/>
</dbReference>
<feature type="transmembrane region" description="Helical" evidence="1">
    <location>
        <begin position="78"/>
        <end position="99"/>
    </location>
</feature>
<accession>A0A9D1FBU6</accession>